<feature type="region of interest" description="Disordered" evidence="4">
    <location>
        <begin position="455"/>
        <end position="481"/>
    </location>
</feature>
<dbReference type="OrthoDB" id="2155291at2759"/>
<dbReference type="PANTHER" id="PTHR23065">
    <property type="entry name" value="PROLINE-SERINE-THREONINE PHOSPHATASE INTERACTING PROTEIN 1"/>
    <property type="match status" value="1"/>
</dbReference>
<keyword evidence="6" id="KW-1185">Reference proteome</keyword>
<sequence length="481" mass="53857">MASSVPHAAEDLATKLPLDLAFATDLLFNLDDVRAACASGLRAHGNLMTMLKSRINLEKTYAQELSKMARCAHIDELENSSMKNAMVSVKSQYLNTSVQHQQLANNLEEDVLRPIENLYELNSQKAQTLSRRLNHAKKCVEFQEDIYRKDFSAFDKCFREASASFSAAMESGFSSALLETRYYQYILQMEALDSPDKTSLSSALASRARRSSGAAALRSINNHKLKSWLLSISDTNRKEDLANHSVKHMAAAENARRKCQQTWQGVEMSRIRMYRAVQAVLADYQHLAEARIDTIAISLRKHVVFASSALANEQYDWQALAQKLEDIDVQGDIVNFIQTTRGDIGRFPNLASLTVSDLCNNTNQPLMVSPSMRPCQPLRKSCLKIQDISTKKVPIDYDGNQKLLGETLSANFDTSSEVQTLYKEDVCSRSGSDFYSLGDSSCTDAEALMVHATNDDEKRVSMEQDKQELDNDDLENKSEAI</sequence>
<dbReference type="GO" id="GO:0005886">
    <property type="term" value="C:plasma membrane"/>
    <property type="evidence" value="ECO:0007669"/>
    <property type="project" value="TreeGrafter"/>
</dbReference>
<keyword evidence="3" id="KW-0597">Phosphoprotein</keyword>
<evidence type="ECO:0000313" key="6">
    <source>
        <dbReference type="Proteomes" id="UP000294530"/>
    </source>
</evidence>
<comment type="subcellular location">
    <subcellularLocation>
        <location evidence="1">Cytoplasm</location>
    </subcellularLocation>
</comment>
<organism evidence="5 6">
    <name type="scientific">Bremia lactucae</name>
    <name type="common">Lettuce downy mildew</name>
    <dbReference type="NCBI Taxonomy" id="4779"/>
    <lineage>
        <taxon>Eukaryota</taxon>
        <taxon>Sar</taxon>
        <taxon>Stramenopiles</taxon>
        <taxon>Oomycota</taxon>
        <taxon>Peronosporomycetes</taxon>
        <taxon>Peronosporales</taxon>
        <taxon>Peronosporaceae</taxon>
        <taxon>Bremia</taxon>
    </lineage>
</organism>
<protein>
    <recommendedName>
        <fullName evidence="7">F-BAR domain-containing protein</fullName>
    </recommendedName>
</protein>
<dbReference type="GeneID" id="94346889"/>
<evidence type="ECO:0000313" key="5">
    <source>
        <dbReference type="EMBL" id="TDH66852.1"/>
    </source>
</evidence>
<proteinExistence type="predicted"/>
<gene>
    <name evidence="5" type="ORF">CCR75_003121</name>
</gene>
<dbReference type="RefSeq" id="XP_067816351.1">
    <property type="nucleotide sequence ID" value="XM_067961218.1"/>
</dbReference>
<dbReference type="GO" id="GO:0005737">
    <property type="term" value="C:cytoplasm"/>
    <property type="evidence" value="ECO:0007669"/>
    <property type="project" value="TreeGrafter"/>
</dbReference>
<evidence type="ECO:0000256" key="1">
    <source>
        <dbReference type="ARBA" id="ARBA00004496"/>
    </source>
</evidence>
<evidence type="ECO:0008006" key="7">
    <source>
        <dbReference type="Google" id="ProtNLM"/>
    </source>
</evidence>
<dbReference type="GO" id="GO:0043226">
    <property type="term" value="C:organelle"/>
    <property type="evidence" value="ECO:0007669"/>
    <property type="project" value="UniProtKB-ARBA"/>
</dbReference>
<reference evidence="5 6" key="1">
    <citation type="journal article" date="2021" name="Genome Biol.">
        <title>AFLAP: assembly-free linkage analysis pipeline using k-mers from genome sequencing data.</title>
        <authorList>
            <person name="Fletcher K."/>
            <person name="Zhang L."/>
            <person name="Gil J."/>
            <person name="Han R."/>
            <person name="Cavanaugh K."/>
            <person name="Michelmore R."/>
        </authorList>
    </citation>
    <scope>NUCLEOTIDE SEQUENCE [LARGE SCALE GENOMIC DNA]</scope>
    <source>
        <strain evidence="5 6">SF5</strain>
    </source>
</reference>
<dbReference type="KEGG" id="blac:94346889"/>
<accession>A0A976FHD1</accession>
<dbReference type="PANTHER" id="PTHR23065:SF7">
    <property type="entry name" value="NOSTRIN, ISOFORM H"/>
    <property type="match status" value="1"/>
</dbReference>
<keyword evidence="2" id="KW-0963">Cytoplasm</keyword>
<evidence type="ECO:0000256" key="3">
    <source>
        <dbReference type="ARBA" id="ARBA00022553"/>
    </source>
</evidence>
<name>A0A976FHD1_BRELC</name>
<dbReference type="Proteomes" id="UP000294530">
    <property type="component" value="Unassembled WGS sequence"/>
</dbReference>
<dbReference type="InterPro" id="IPR027267">
    <property type="entry name" value="AH/BAR_dom_sf"/>
</dbReference>
<dbReference type="Gene3D" id="1.20.1270.60">
    <property type="entry name" value="Arfaptin homology (AH) domain/BAR domain"/>
    <property type="match status" value="1"/>
</dbReference>
<evidence type="ECO:0000256" key="4">
    <source>
        <dbReference type="SAM" id="MobiDB-lite"/>
    </source>
</evidence>
<evidence type="ECO:0000256" key="2">
    <source>
        <dbReference type="ARBA" id="ARBA00022490"/>
    </source>
</evidence>
<dbReference type="SUPFAM" id="SSF103657">
    <property type="entry name" value="BAR/IMD domain-like"/>
    <property type="match status" value="1"/>
</dbReference>
<dbReference type="EMBL" id="SHOA02000014">
    <property type="protein sequence ID" value="TDH66852.1"/>
    <property type="molecule type" value="Genomic_DNA"/>
</dbReference>
<dbReference type="AlphaFoldDB" id="A0A976FHD1"/>
<comment type="caution">
    <text evidence="5">The sequence shown here is derived from an EMBL/GenBank/DDBJ whole genome shotgun (WGS) entry which is preliminary data.</text>
</comment>